<dbReference type="Gene3D" id="3.10.20.30">
    <property type="match status" value="1"/>
</dbReference>
<accession>A0A8A4TDY1</accession>
<dbReference type="RefSeq" id="WP_237377433.1">
    <property type="nucleotide sequence ID" value="NZ_CP071793.1"/>
</dbReference>
<feature type="domain" description="2Fe-2S ferredoxin-type" evidence="1">
    <location>
        <begin position="13"/>
        <end position="107"/>
    </location>
</feature>
<dbReference type="InterPro" id="IPR001041">
    <property type="entry name" value="2Fe-2S_ferredoxin-type"/>
</dbReference>
<dbReference type="PROSITE" id="PS00197">
    <property type="entry name" value="2FE2S_FER_1"/>
    <property type="match status" value="1"/>
</dbReference>
<dbReference type="Proteomes" id="UP000663929">
    <property type="component" value="Chromosome"/>
</dbReference>
<dbReference type="InterPro" id="IPR012675">
    <property type="entry name" value="Beta-grasp_dom_sf"/>
</dbReference>
<dbReference type="SUPFAM" id="SSF54292">
    <property type="entry name" value="2Fe-2S ferredoxin-like"/>
    <property type="match status" value="1"/>
</dbReference>
<dbReference type="EMBL" id="CP071793">
    <property type="protein sequence ID" value="QTD47767.1"/>
    <property type="molecule type" value="Genomic_DNA"/>
</dbReference>
<protein>
    <submittedName>
        <fullName evidence="2">(2Fe-2S)-binding protein</fullName>
    </submittedName>
</protein>
<gene>
    <name evidence="2" type="ORF">J3U87_19440</name>
</gene>
<dbReference type="Pfam" id="PF00111">
    <property type="entry name" value="Fer2"/>
    <property type="match status" value="1"/>
</dbReference>
<dbReference type="KEGG" id="scor:J3U87_19440"/>
<evidence type="ECO:0000259" key="1">
    <source>
        <dbReference type="PROSITE" id="PS51085"/>
    </source>
</evidence>
<proteinExistence type="predicted"/>
<dbReference type="InterPro" id="IPR006058">
    <property type="entry name" value="2Fe2S_fd_BS"/>
</dbReference>
<reference evidence="2" key="1">
    <citation type="submission" date="2021-03" db="EMBL/GenBank/DDBJ databases">
        <title>Acanthopleuribacteraceae sp. M133.</title>
        <authorList>
            <person name="Wang G."/>
        </authorList>
    </citation>
    <scope>NUCLEOTIDE SEQUENCE</scope>
    <source>
        <strain evidence="2">M133</strain>
    </source>
</reference>
<evidence type="ECO:0000313" key="3">
    <source>
        <dbReference type="Proteomes" id="UP000663929"/>
    </source>
</evidence>
<dbReference type="InterPro" id="IPR036010">
    <property type="entry name" value="2Fe-2S_ferredoxin-like_sf"/>
</dbReference>
<keyword evidence="3" id="KW-1185">Reference proteome</keyword>
<organism evidence="2 3">
    <name type="scientific">Sulfidibacter corallicola</name>
    <dbReference type="NCBI Taxonomy" id="2818388"/>
    <lineage>
        <taxon>Bacteria</taxon>
        <taxon>Pseudomonadati</taxon>
        <taxon>Acidobacteriota</taxon>
        <taxon>Holophagae</taxon>
        <taxon>Acanthopleuribacterales</taxon>
        <taxon>Acanthopleuribacteraceae</taxon>
        <taxon>Sulfidibacter</taxon>
    </lineage>
</organism>
<dbReference type="CDD" id="cd00207">
    <property type="entry name" value="fer2"/>
    <property type="match status" value="1"/>
</dbReference>
<dbReference type="AlphaFoldDB" id="A0A8A4TDY1"/>
<dbReference type="GO" id="GO:0051537">
    <property type="term" value="F:2 iron, 2 sulfur cluster binding"/>
    <property type="evidence" value="ECO:0007669"/>
    <property type="project" value="InterPro"/>
</dbReference>
<dbReference type="PROSITE" id="PS51085">
    <property type="entry name" value="2FE2S_FER_2"/>
    <property type="match status" value="1"/>
</dbReference>
<sequence>MKGIERATGTKTFEVRFSGSDVPSMEVAAGLPLDRVLTDDLDPIPFGCRTGVCGTCLCEVTEVRDGVLSPPDEREQELLAFYAPGNATARLACRLTVTANLKLKPLH</sequence>
<name>A0A8A4TDY1_SULCO</name>
<evidence type="ECO:0000313" key="2">
    <source>
        <dbReference type="EMBL" id="QTD47767.1"/>
    </source>
</evidence>